<dbReference type="Gene3D" id="2.60.40.10">
    <property type="entry name" value="Immunoglobulins"/>
    <property type="match status" value="2"/>
</dbReference>
<evidence type="ECO:0000313" key="6">
    <source>
        <dbReference type="EMBL" id="PQA98252.1"/>
    </source>
</evidence>
<dbReference type="Proteomes" id="UP000238314">
    <property type="component" value="Unassembled WGS sequence"/>
</dbReference>
<dbReference type="Proteomes" id="UP000186246">
    <property type="component" value="Unassembled WGS sequence"/>
</dbReference>
<reference evidence="8" key="2">
    <citation type="submission" date="2017-01" db="EMBL/GenBank/DDBJ databases">
        <authorList>
            <person name="Varghese N."/>
            <person name="Submissions S."/>
        </authorList>
    </citation>
    <scope>NUCLEOTIDE SEQUENCE [LARGE SCALE GENOMIC DNA]</scope>
    <source>
        <strain evidence="8">DSM 21068</strain>
    </source>
</reference>
<name>A0A1N7M6D9_9FLAO</name>
<dbReference type="InterPro" id="IPR013783">
    <property type="entry name" value="Ig-like_fold"/>
</dbReference>
<proteinExistence type="predicted"/>
<keyword evidence="2" id="KW-0472">Membrane</keyword>
<dbReference type="SUPFAM" id="SSF63825">
    <property type="entry name" value="YWTD domain"/>
    <property type="match status" value="1"/>
</dbReference>
<evidence type="ECO:0000313" key="9">
    <source>
        <dbReference type="Proteomes" id="UP000238314"/>
    </source>
</evidence>
<dbReference type="NCBIfam" id="TIGR01451">
    <property type="entry name" value="B_ant_repeat"/>
    <property type="match status" value="1"/>
</dbReference>
<evidence type="ECO:0000259" key="3">
    <source>
        <dbReference type="Pfam" id="PF01345"/>
    </source>
</evidence>
<reference evidence="6 9" key="1">
    <citation type="submission" date="2016-11" db="EMBL/GenBank/DDBJ databases">
        <title>Whole genomes of Flavobacteriaceae.</title>
        <authorList>
            <person name="Stine C."/>
            <person name="Li C."/>
            <person name="Tadesse D."/>
        </authorList>
    </citation>
    <scope>NUCLEOTIDE SEQUENCE [LARGE SCALE GENOMIC DNA]</scope>
    <source>
        <strain evidence="6 9">DSM 21068</strain>
    </source>
</reference>
<dbReference type="InterPro" id="IPR054215">
    <property type="entry name" value="DUF6923"/>
</dbReference>
<feature type="domain" description="DUF11" evidence="3">
    <location>
        <begin position="2086"/>
        <end position="2211"/>
    </location>
</feature>
<protein>
    <submittedName>
        <fullName evidence="7">Conserved repeat domain-containing protein</fullName>
    </submittedName>
</protein>
<dbReference type="STRING" id="551459.SAMN05421796_1044"/>
<dbReference type="OrthoDB" id="2582440at2"/>
<dbReference type="Pfam" id="PF21722">
    <property type="entry name" value="Gly_rich_2"/>
    <property type="match status" value="1"/>
</dbReference>
<evidence type="ECO:0000256" key="1">
    <source>
        <dbReference type="SAM" id="MobiDB-lite"/>
    </source>
</evidence>
<accession>A0A1N7M6D9</accession>
<dbReference type="InterPro" id="IPR047589">
    <property type="entry name" value="DUF11_rpt"/>
</dbReference>
<dbReference type="EMBL" id="FTOJ01000004">
    <property type="protein sequence ID" value="SIS81593.1"/>
    <property type="molecule type" value="Genomic_DNA"/>
</dbReference>
<feature type="region of interest" description="Disordered" evidence="1">
    <location>
        <begin position="226"/>
        <end position="253"/>
    </location>
</feature>
<feature type="domain" description="Glycine-rich" evidence="4">
    <location>
        <begin position="69"/>
        <end position="285"/>
    </location>
</feature>
<evidence type="ECO:0000259" key="5">
    <source>
        <dbReference type="Pfam" id="PF21959"/>
    </source>
</evidence>
<keyword evidence="9" id="KW-1185">Reference proteome</keyword>
<sequence>MIEKSIQLLHNAMSMIWGSINTEKYSVYPSRNERSVNYTSTSKLRAVLVATLVLSSVFTFAQTVIGSYTTSGTQTFVVPPGVTSITTQVWGGGGRGGDRTGLIGLGTAGGGGGGGGAYSLQTIAVTPGQVLTINVGNGSNSASAGGDSWVSTSAVVANAVVLAKGGNSVGGNNTNGASGGSAAAGIGSTKFNGGNGSNAASNNGGGGGASAGTAANGTSAVNTATGAAAPTGGGNGGNGQTSGSGNGSNGASPGGAGGGARSLCIALCGSGSGGNGAAGQVIITCTDIGTPVFALGATSTRCQAAGTVNYTASSTNTTNLTYALDAASLAAGNTINASTGAVTYAAAWSGTSTVTVTAVGCAGPKTATHTITNTASAGVPVFTLGATSQRCAGAGTVSYVATSANSTGIVYALDPASLAAGNTINTSTGLVTYTASWSGISTITATASGCFNVSATHQADSGSFFVNDDAYITNQGQPITFNVLANDLCNINPSMVTITQQPVGGFVTLGANGQMTYVSFGAFLGTETIKYQVCSNGPTVTCKIATVTINVLEVPDDPCFLANKEKTYYLPFPENDAQLKQSLLSAASANLLTANVRSIVSISVPYPGTNLIYDQWEDGYEADIKNPAQGSTQIWGDGIISNGVAPGFPTDVIPAGGFITLDNTFPWSRPTTTLAFDGKDKIFSTANISVSKVNGDAGTVAGPPITPLFNVQSVKTNVSDITRFGNFFVLPFGENVIDGPTTAFRYTGLFVRAKDNGTVVELDYDADGDFDVTSPTLNEGEVWFYNGVGSTPGIFIATSPPADDVDNATDIKAGARVSANNPVGIDLVFGGIDTYGTRNIPVLPSQFYGTTYYSPVYSTNAAAPALAYFVNPTGSAITINWSRASGTPLSGSFTVPANNGRVTFNLNVATGTKFTSAGGESYTAVVIMDADNAGTTYDWAFNMIPEKRLSSAALVAWAPGSSDGSANYNPVWVTPKTTTTVYVKYDGNVTAGPNQSPCGGYYDVSFTVNALESRQIKNPGSSNDNSGMAVYNCNDVPMAMVWGQSSETTTPGGSPALDVGYTMEPKCFAKIVFAADDKVITPQNTPITINVAGNDTGFLVVLNPANSVVITQPTNGTIVKNPSGTYTYTPNAGFTGQDSFTYNICGQGADSSICDLATVFINIPCAIVVDANVISGTVYNDVNGNGTPNAGEAGVSAISVQLYDDLNSNGVIDTLEPVLQTQSTTSGANAGTFQFNLPNSTYLDQFNTNGSATGSNGTTTWVAPWLEIGEATGFGLGNIQVIGNKLRIQGNGLITQIGASRTANLLGAGQAELTFDFDKSAFNTTPNDWVDVQVASSPLGPWVTLARYSGLPAATGSQTFAIPTALISATTTIRFLESDNAGFTNTERVDFDNVKIRYVLDKKYIVKLASPIANSWVQSSTPVTTAVGIKNFSDGDCSTKFGLVKSDVVITKTVNNPFPIFGSNVTFTLTANNAGPSDAPSVTVNDALPTGYMFVSATPSVGTYTGGVWTIGTLANGATETLTIVATFKNTGNYTNTAVISTTGNDPNLTNNTSSVTPIPQMDSDGDGVGDLVDIDDDNDGILDTDEQTCLSPISIGVNPNPTASEIYGGTTATYTEVLGSVAPISFGGYNGFNPSGYPSKLKIDYSKTLTNYAFRISDLDNLEKVRVLVYDKNGVLVPNILPYITYQGADVLASAQSSMSVLVESNTNIGGTGNSFNANIYIDFKLPFEVSRIDFDFYDRSNGSPEYYFLSGCVVKDTDGDTISDYLDLDSDNDGCLDAIEGSANISLSELVSSGGTVVVGTGSTASNQNLCENGACVNAQGLPQLSPLISGYSNTTGQGVGTSANSSIKNAQCANAFGCDSRMYLSQVDTLYDVDTTSNPFTYPSVGTSSVNYNAIAINPLDGRLYGMQVSNSNNVVVINTDGSSINLGPVTNLPTGVTYNAGEIDNLGNYYVKVNNENPQLYKINLNTLTATLITLNTSIYVPDIAFNITTGLLYGVNVTTGQLVSINPATSVVTPIGITPGSALFGAMFASSTGEIYGAENGGGFYQFNLTTGQRVLISNAPASSGNDGAHCVTAPIVFSADLAITKTDGKINYSSGTTNTYTVVVSNNGPFGVLGATVSDPVPAGIPAGNVSYSVPVVTGGATTSITSAQTGALNDVVNVPVGGTITYTITIAIPISYSGDLVNVATVTSPANSTDSDSTNNTATDTDTAAVCYNNPNTTGTGVDTKHGITLLQRAGSNNGGWPMIRKSAHTVLESNTKGFVVSRVTTLGLSAITNPQEGMMVYDTVAECLKIFDGTVWSCFNTPACP</sequence>
<feature type="compositionally biased region" description="Gly residues" evidence="1">
    <location>
        <begin position="231"/>
        <end position="253"/>
    </location>
</feature>
<feature type="domain" description="DUF11" evidence="3">
    <location>
        <begin position="1447"/>
        <end position="1557"/>
    </location>
</feature>
<gene>
    <name evidence="6" type="ORF">B0A70_01335</name>
    <name evidence="7" type="ORF">SAMN05421796_1044</name>
</gene>
<dbReference type="InterPro" id="IPR001434">
    <property type="entry name" value="OmcB-like_DUF11"/>
</dbReference>
<evidence type="ECO:0000313" key="7">
    <source>
        <dbReference type="EMBL" id="SIS81593.1"/>
    </source>
</evidence>
<keyword evidence="2" id="KW-0812">Transmembrane</keyword>
<dbReference type="EMBL" id="MUGO01000001">
    <property type="protein sequence ID" value="PQA98252.1"/>
    <property type="molecule type" value="Genomic_DNA"/>
</dbReference>
<evidence type="ECO:0000259" key="4">
    <source>
        <dbReference type="Pfam" id="PF21722"/>
    </source>
</evidence>
<dbReference type="Pfam" id="PF17963">
    <property type="entry name" value="Big_9"/>
    <property type="match status" value="2"/>
</dbReference>
<dbReference type="RefSeq" id="WP_084566622.1">
    <property type="nucleotide sequence ID" value="NZ_FTOJ01000004.1"/>
</dbReference>
<feature type="transmembrane region" description="Helical" evidence="2">
    <location>
        <begin position="44"/>
        <end position="65"/>
    </location>
</feature>
<dbReference type="Pfam" id="PF01345">
    <property type="entry name" value="DUF11"/>
    <property type="match status" value="2"/>
</dbReference>
<dbReference type="InterPro" id="IPR049304">
    <property type="entry name" value="Gly_rich_dom"/>
</dbReference>
<dbReference type="Gene3D" id="2.60.40.3440">
    <property type="match status" value="1"/>
</dbReference>
<feature type="domain" description="DUF6923" evidence="5">
    <location>
        <begin position="1871"/>
        <end position="2078"/>
    </location>
</feature>
<dbReference type="Pfam" id="PF21959">
    <property type="entry name" value="DUF6923"/>
    <property type="match status" value="1"/>
</dbReference>
<evidence type="ECO:0000256" key="2">
    <source>
        <dbReference type="SAM" id="Phobius"/>
    </source>
</evidence>
<dbReference type="SUPFAM" id="SSF117074">
    <property type="entry name" value="Hypothetical protein PA1324"/>
    <property type="match status" value="1"/>
</dbReference>
<organism evidence="7 8">
    <name type="scientific">Chryseobacterium piscicola</name>
    <dbReference type="NCBI Taxonomy" id="551459"/>
    <lineage>
        <taxon>Bacteria</taxon>
        <taxon>Pseudomonadati</taxon>
        <taxon>Bacteroidota</taxon>
        <taxon>Flavobacteriia</taxon>
        <taxon>Flavobacteriales</taxon>
        <taxon>Weeksellaceae</taxon>
        <taxon>Chryseobacterium group</taxon>
        <taxon>Chryseobacterium</taxon>
    </lineage>
</organism>
<evidence type="ECO:0000313" key="8">
    <source>
        <dbReference type="Proteomes" id="UP000186246"/>
    </source>
</evidence>
<keyword evidence="2" id="KW-1133">Transmembrane helix</keyword>
<reference evidence="7" key="3">
    <citation type="submission" date="2017-01" db="EMBL/GenBank/DDBJ databases">
        <authorList>
            <person name="Mah S.A."/>
            <person name="Swanson W.J."/>
            <person name="Moy G.W."/>
            <person name="Vacquier V.D."/>
        </authorList>
    </citation>
    <scope>NUCLEOTIDE SEQUENCE [LARGE SCALE GENOMIC DNA]</scope>
    <source>
        <strain evidence="7">DSM 21068</strain>
    </source>
</reference>